<dbReference type="AlphaFoldDB" id="A0AAF0BRT9"/>
<dbReference type="InterPro" id="IPR002789">
    <property type="entry name" value="HerA_central"/>
</dbReference>
<feature type="region of interest" description="Disordered" evidence="1">
    <location>
        <begin position="683"/>
        <end position="717"/>
    </location>
</feature>
<evidence type="ECO:0000259" key="2">
    <source>
        <dbReference type="Pfam" id="PF01935"/>
    </source>
</evidence>
<dbReference type="Pfam" id="PF01935">
    <property type="entry name" value="DUF87"/>
    <property type="match status" value="1"/>
</dbReference>
<accession>A0AAF0BRT9</accession>
<sequence length="717" mass="77384">MTTDGTHRIGSVAAVESERVLIEIDAASAGLVKAGSAGVLPVGAINSYVTISAGSSRVVAVVTAIRMAPEGGPGAPQLPSDAAFEIRRTIEATMVGRLEVGGYEPGLVSYPSVFAPVSLATRADLETIFRPGEPAFALGQASVAPDQDVWLNADRLLGRHFAVLGSTGSGKSCSVMAALDGIADLGVPGANIVIFDTNGEYGRCFRQGSMRAAKMRAFSVGPTPGGDGSLHVPQWFMNTDEHLEMVRAAEGVQAPLLQRAIADARLHSETKGIGLRRLRMVRRALETITNIERNDRKVQEKLLSQGRSLHTYLGSFLDPPDELEVHWRAMQESLRRFGELDLDDSSWDPLTAVQRGVFEEVVQAMRDEIESAVSTLGLGSSIAASDFDAPTYFSLEDLSEVFLPRRIEMESEQDQRIAAYAVTMQMRLSRMLADDRYSFVTRVEPFEGALSLYLRMLFGHQPMETFDSEAEPPWGESYSNECEGSDGHQVTLLDLSLVAQDVLGVVTGLIARLILDLAQRVEPRASYPVLVVLEEAHRYVRREADGSRTQASLAFERIAKEGRKFGVSLCVATQRPSELDGTVLAQCGTLIAHRTVSQVDQDLIRHATPMASRDVLRQLPGLATQHALVLGEAVPAPVAVRVRDVADPPDSQDPRFIERWSAGAADGAARHIHAIAKAWESGRRTRVGAADLTTSDEGSPGSDNDDGTNEGIAPAGE</sequence>
<keyword evidence="4" id="KW-1185">Reference proteome</keyword>
<proteinExistence type="predicted"/>
<dbReference type="Gene3D" id="3.40.50.300">
    <property type="entry name" value="P-loop containing nucleotide triphosphate hydrolases"/>
    <property type="match status" value="2"/>
</dbReference>
<dbReference type="KEGG" id="ima:PO878_00755"/>
<dbReference type="InterPro" id="IPR027417">
    <property type="entry name" value="P-loop_NTPase"/>
</dbReference>
<dbReference type="InterPro" id="IPR008571">
    <property type="entry name" value="HerA-like"/>
</dbReference>
<evidence type="ECO:0000313" key="3">
    <source>
        <dbReference type="EMBL" id="WCO67251.1"/>
    </source>
</evidence>
<dbReference type="PANTHER" id="PTHR42957">
    <property type="entry name" value="HELICASE MJ1565-RELATED"/>
    <property type="match status" value="1"/>
</dbReference>
<organism evidence="3 4">
    <name type="scientific">Iamia majanohamensis</name>
    <dbReference type="NCBI Taxonomy" id="467976"/>
    <lineage>
        <taxon>Bacteria</taxon>
        <taxon>Bacillati</taxon>
        <taxon>Actinomycetota</taxon>
        <taxon>Acidimicrobiia</taxon>
        <taxon>Acidimicrobiales</taxon>
        <taxon>Iamiaceae</taxon>
        <taxon>Iamia</taxon>
    </lineage>
</organism>
<dbReference type="Proteomes" id="UP001216390">
    <property type="component" value="Chromosome"/>
</dbReference>
<name>A0AAF0BRT9_9ACTN</name>
<feature type="domain" description="Helicase HerA central" evidence="2">
    <location>
        <begin position="143"/>
        <end position="320"/>
    </location>
</feature>
<evidence type="ECO:0000313" key="4">
    <source>
        <dbReference type="Proteomes" id="UP001216390"/>
    </source>
</evidence>
<dbReference type="SUPFAM" id="SSF52540">
    <property type="entry name" value="P-loop containing nucleoside triphosphate hydrolases"/>
    <property type="match status" value="1"/>
</dbReference>
<dbReference type="PANTHER" id="PTHR42957:SF1">
    <property type="entry name" value="HELICASE MJ1565-RELATED"/>
    <property type="match status" value="1"/>
</dbReference>
<protein>
    <submittedName>
        <fullName evidence="3">DUF87 domain-containing protein</fullName>
    </submittedName>
</protein>
<evidence type="ECO:0000256" key="1">
    <source>
        <dbReference type="SAM" id="MobiDB-lite"/>
    </source>
</evidence>
<gene>
    <name evidence="3" type="ORF">PO878_00755</name>
</gene>
<reference evidence="3" key="1">
    <citation type="submission" date="2023-01" db="EMBL/GenBank/DDBJ databases">
        <title>The diversity of Class Acidimicrobiia in South China Sea sediment environments and the proposal of Iamia marina sp. nov., a novel species of the genus Iamia.</title>
        <authorList>
            <person name="He Y."/>
            <person name="Tian X."/>
        </authorList>
    </citation>
    <scope>NUCLEOTIDE SEQUENCE</scope>
    <source>
        <strain evidence="3">DSM 19957</strain>
    </source>
</reference>
<dbReference type="EMBL" id="CP116942">
    <property type="protein sequence ID" value="WCO67251.1"/>
    <property type="molecule type" value="Genomic_DNA"/>
</dbReference>
<dbReference type="RefSeq" id="WP_272736773.1">
    <property type="nucleotide sequence ID" value="NZ_CP116942.1"/>
</dbReference>